<name>A0A385DU86_9CAUD</name>
<dbReference type="Proteomes" id="UP000263402">
    <property type="component" value="Segment"/>
</dbReference>
<organism evidence="2 3">
    <name type="scientific">Gordonia phage TillyBobJoe</name>
    <dbReference type="NCBI Taxonomy" id="2301560"/>
    <lineage>
        <taxon>Viruses</taxon>
        <taxon>Duplodnaviria</taxon>
        <taxon>Heunggongvirae</taxon>
        <taxon>Uroviricota</taxon>
        <taxon>Caudoviricetes</taxon>
        <taxon>Stackebrandtviridae</taxon>
        <taxon>Frickvirinae</taxon>
        <taxon>Wizardvirus</taxon>
        <taxon>Wizardvirus tillybobjoe</taxon>
    </lineage>
</organism>
<accession>A0A385DU86</accession>
<keyword evidence="3" id="KW-1185">Reference proteome</keyword>
<feature type="compositionally biased region" description="Basic residues" evidence="1">
    <location>
        <begin position="99"/>
        <end position="114"/>
    </location>
</feature>
<sequence>MIRRARGRHTFRHLGAAALPAPDLVAAKRGGYKIVDGDFVIDGRDPDEVQGPPPGWVKKPAARLGEEARHRLLRSAPLRPPQRPPPRRQRQHRPDTRRPGRRVHRRPRPHRPSHVRPTGRQPVRPHVPAARRHATHHPPTHTESLTRMLWRALALRLTPNLKLRRTSRSSWNVLLEWKRPHSTRRLGAYHWGSPHGTMPPPGFSWKPWPHLHRSRSLEINHTELYWPGLGGLSVSESHHTSLLFDHRGREVVLRDSWLAQTKPQDKTTERTF</sequence>
<gene>
    <name evidence="2" type="primary">76</name>
    <name evidence="2" type="ORF">SEA_TILLYBOBJOE_76</name>
</gene>
<dbReference type="GeneID" id="65115908"/>
<evidence type="ECO:0000313" key="2">
    <source>
        <dbReference type="EMBL" id="AXQ62307.1"/>
    </source>
</evidence>
<dbReference type="RefSeq" id="YP_010098239.1">
    <property type="nucleotide sequence ID" value="NC_055765.1"/>
</dbReference>
<protein>
    <submittedName>
        <fullName evidence="2">Uncharacterized protein</fullName>
    </submittedName>
</protein>
<feature type="region of interest" description="Disordered" evidence="1">
    <location>
        <begin position="73"/>
        <end position="143"/>
    </location>
</feature>
<proteinExistence type="predicted"/>
<evidence type="ECO:0000313" key="3">
    <source>
        <dbReference type="Proteomes" id="UP000263402"/>
    </source>
</evidence>
<feature type="compositionally biased region" description="Basic residues" evidence="1">
    <location>
        <begin position="129"/>
        <end position="139"/>
    </location>
</feature>
<dbReference type="EMBL" id="MH669015">
    <property type="protein sequence ID" value="AXQ62307.1"/>
    <property type="molecule type" value="Genomic_DNA"/>
</dbReference>
<dbReference type="KEGG" id="vg:65115908"/>
<evidence type="ECO:0000256" key="1">
    <source>
        <dbReference type="SAM" id="MobiDB-lite"/>
    </source>
</evidence>
<reference evidence="2 3" key="1">
    <citation type="submission" date="2018-07" db="EMBL/GenBank/DDBJ databases">
        <authorList>
            <person name="Washington J.M."/>
            <person name="Stoner K.N."/>
            <person name="Veracka M."/>
            <person name="Ewers R.M."/>
            <person name="Paschalis M.I."/>
            <person name="Maciver D.B."/>
            <person name="Nichols C.D."/>
            <person name="Santiago X."/>
            <person name="Osorio S.M."/>
            <person name="Scaff D.S."/>
            <person name="Mercado F.J."/>
            <person name="Tamondong K.G."/>
            <person name="Nicholson R.L."/>
            <person name="Antonucci M.K."/>
            <person name="Anger G.K."/>
            <person name="Petit-Frere T."/>
            <person name="Garlena R.A."/>
            <person name="Russell D.A."/>
            <person name="Pope W.H."/>
            <person name="Jacobs-Sera D."/>
            <person name="Hatfull G.F."/>
        </authorList>
    </citation>
    <scope>NUCLEOTIDE SEQUENCE [LARGE SCALE GENOMIC DNA]</scope>
</reference>